<comment type="caution">
    <text evidence="2">The sequence shown here is derived from an EMBL/GenBank/DDBJ whole genome shotgun (WGS) entry which is preliminary data.</text>
</comment>
<protein>
    <submittedName>
        <fullName evidence="2">Uncharacterized protein</fullName>
    </submittedName>
</protein>
<dbReference type="EMBL" id="BMAV01005642">
    <property type="protein sequence ID" value="GFY46860.1"/>
    <property type="molecule type" value="Genomic_DNA"/>
</dbReference>
<proteinExistence type="predicted"/>
<name>A0A8X7BWV3_9ARAC</name>
<feature type="region of interest" description="Disordered" evidence="1">
    <location>
        <begin position="12"/>
        <end position="35"/>
    </location>
</feature>
<evidence type="ECO:0000256" key="1">
    <source>
        <dbReference type="SAM" id="MobiDB-lite"/>
    </source>
</evidence>
<sequence>MSCHFLRQVSVRDTAKSASTNGESQLRLGFNGHRDEDSQNYHVIVVCSLVAEACGDVLAFESCVLSGTESTSERNFRLVRDMQFKGLSYSS</sequence>
<accession>A0A8X7BWV3</accession>
<dbReference type="AlphaFoldDB" id="A0A8X7BWV3"/>
<gene>
    <name evidence="2" type="ORF">TNIN_361271</name>
</gene>
<reference evidence="2" key="1">
    <citation type="submission" date="2020-08" db="EMBL/GenBank/DDBJ databases">
        <title>Multicomponent nature underlies the extraordinary mechanical properties of spider dragline silk.</title>
        <authorList>
            <person name="Kono N."/>
            <person name="Nakamura H."/>
            <person name="Mori M."/>
            <person name="Yoshida Y."/>
            <person name="Ohtoshi R."/>
            <person name="Malay A.D."/>
            <person name="Moran D.A.P."/>
            <person name="Tomita M."/>
            <person name="Numata K."/>
            <person name="Arakawa K."/>
        </authorList>
    </citation>
    <scope>NUCLEOTIDE SEQUENCE</scope>
</reference>
<evidence type="ECO:0000313" key="2">
    <source>
        <dbReference type="EMBL" id="GFY46860.1"/>
    </source>
</evidence>
<evidence type="ECO:0000313" key="3">
    <source>
        <dbReference type="Proteomes" id="UP000886998"/>
    </source>
</evidence>
<keyword evidence="3" id="KW-1185">Reference proteome</keyword>
<organism evidence="2 3">
    <name type="scientific">Trichonephila inaurata madagascariensis</name>
    <dbReference type="NCBI Taxonomy" id="2747483"/>
    <lineage>
        <taxon>Eukaryota</taxon>
        <taxon>Metazoa</taxon>
        <taxon>Ecdysozoa</taxon>
        <taxon>Arthropoda</taxon>
        <taxon>Chelicerata</taxon>
        <taxon>Arachnida</taxon>
        <taxon>Araneae</taxon>
        <taxon>Araneomorphae</taxon>
        <taxon>Entelegynae</taxon>
        <taxon>Araneoidea</taxon>
        <taxon>Nephilidae</taxon>
        <taxon>Trichonephila</taxon>
        <taxon>Trichonephila inaurata</taxon>
    </lineage>
</organism>
<dbReference type="Proteomes" id="UP000886998">
    <property type="component" value="Unassembled WGS sequence"/>
</dbReference>